<proteinExistence type="predicted"/>
<evidence type="ECO:0000313" key="1">
    <source>
        <dbReference type="EMBL" id="KAI4862105.1"/>
    </source>
</evidence>
<organism evidence="1 2">
    <name type="scientific">Hypoxylon rubiginosum</name>
    <dbReference type="NCBI Taxonomy" id="110542"/>
    <lineage>
        <taxon>Eukaryota</taxon>
        <taxon>Fungi</taxon>
        <taxon>Dikarya</taxon>
        <taxon>Ascomycota</taxon>
        <taxon>Pezizomycotina</taxon>
        <taxon>Sordariomycetes</taxon>
        <taxon>Xylariomycetidae</taxon>
        <taxon>Xylariales</taxon>
        <taxon>Hypoxylaceae</taxon>
        <taxon>Hypoxylon</taxon>
    </lineage>
</organism>
<gene>
    <name evidence="1" type="ORF">F4820DRAFT_451329</name>
</gene>
<keyword evidence="2" id="KW-1185">Reference proteome</keyword>
<sequence>MPLCHYKGHICKAPDLISVAVGDDKNLYANRIEIGIKLAADDSGVDELLCEALVEGLTAAAMALAPEFIPVNAAEYIEFQALCGDFGDLNFLGS</sequence>
<name>A0ACB9YRP1_9PEZI</name>
<protein>
    <submittedName>
        <fullName evidence="1">Uncharacterized protein</fullName>
    </submittedName>
</protein>
<accession>A0ACB9YRP1</accession>
<comment type="caution">
    <text evidence="1">The sequence shown here is derived from an EMBL/GenBank/DDBJ whole genome shotgun (WGS) entry which is preliminary data.</text>
</comment>
<evidence type="ECO:0000313" key="2">
    <source>
        <dbReference type="Proteomes" id="UP001497700"/>
    </source>
</evidence>
<reference evidence="1 2" key="1">
    <citation type="journal article" date="2022" name="New Phytol.">
        <title>Ecological generalism drives hyperdiversity of secondary metabolite gene clusters in xylarialean endophytes.</title>
        <authorList>
            <person name="Franco M.E.E."/>
            <person name="Wisecaver J.H."/>
            <person name="Arnold A.E."/>
            <person name="Ju Y.M."/>
            <person name="Slot J.C."/>
            <person name="Ahrendt S."/>
            <person name="Moore L.P."/>
            <person name="Eastman K.E."/>
            <person name="Scott K."/>
            <person name="Konkel Z."/>
            <person name="Mondo S.J."/>
            <person name="Kuo A."/>
            <person name="Hayes R.D."/>
            <person name="Haridas S."/>
            <person name="Andreopoulos B."/>
            <person name="Riley R."/>
            <person name="LaButti K."/>
            <person name="Pangilinan J."/>
            <person name="Lipzen A."/>
            <person name="Amirebrahimi M."/>
            <person name="Yan J."/>
            <person name="Adam C."/>
            <person name="Keymanesh K."/>
            <person name="Ng V."/>
            <person name="Louie K."/>
            <person name="Northen T."/>
            <person name="Drula E."/>
            <person name="Henrissat B."/>
            <person name="Hsieh H.M."/>
            <person name="Youens-Clark K."/>
            <person name="Lutzoni F."/>
            <person name="Miadlikowska J."/>
            <person name="Eastwood D.C."/>
            <person name="Hamelin R.C."/>
            <person name="Grigoriev I.V."/>
            <person name="U'Ren J.M."/>
        </authorList>
    </citation>
    <scope>NUCLEOTIDE SEQUENCE [LARGE SCALE GENOMIC DNA]</scope>
    <source>
        <strain evidence="1 2">CBS 119005</strain>
    </source>
</reference>
<dbReference type="EMBL" id="MU393534">
    <property type="protein sequence ID" value="KAI4862105.1"/>
    <property type="molecule type" value="Genomic_DNA"/>
</dbReference>
<dbReference type="Proteomes" id="UP001497700">
    <property type="component" value="Unassembled WGS sequence"/>
</dbReference>